<feature type="transmembrane region" description="Helical" evidence="6">
    <location>
        <begin position="44"/>
        <end position="67"/>
    </location>
</feature>
<feature type="transmembrane region" description="Helical" evidence="6">
    <location>
        <begin position="153"/>
        <end position="169"/>
    </location>
</feature>
<feature type="transmembrane region" description="Helical" evidence="6">
    <location>
        <begin position="124"/>
        <end position="141"/>
    </location>
</feature>
<evidence type="ECO:0000313" key="8">
    <source>
        <dbReference type="EMBL" id="MBI5131851.1"/>
    </source>
</evidence>
<comment type="caution">
    <text evidence="8">The sequence shown here is derived from an EMBL/GenBank/DDBJ whole genome shotgun (WGS) entry which is preliminary data.</text>
</comment>
<dbReference type="PANTHER" id="PTHR22911:SF6">
    <property type="entry name" value="SOLUTE CARRIER FAMILY 35 MEMBER G1"/>
    <property type="match status" value="1"/>
</dbReference>
<feature type="transmembrane region" description="Helical" evidence="6">
    <location>
        <begin position="181"/>
        <end position="201"/>
    </location>
</feature>
<comment type="subcellular location">
    <subcellularLocation>
        <location evidence="1">Membrane</location>
        <topology evidence="1">Multi-pass membrane protein</topology>
    </subcellularLocation>
</comment>
<feature type="transmembrane region" description="Helical" evidence="6">
    <location>
        <begin position="207"/>
        <end position="225"/>
    </location>
</feature>
<evidence type="ECO:0000256" key="4">
    <source>
        <dbReference type="ARBA" id="ARBA00022989"/>
    </source>
</evidence>
<evidence type="ECO:0000313" key="9">
    <source>
        <dbReference type="Proteomes" id="UP000782519"/>
    </source>
</evidence>
<evidence type="ECO:0000256" key="5">
    <source>
        <dbReference type="ARBA" id="ARBA00023136"/>
    </source>
</evidence>
<reference evidence="8" key="1">
    <citation type="submission" date="2020-07" db="EMBL/GenBank/DDBJ databases">
        <title>Huge and variable diversity of episymbiotic CPR bacteria and DPANN archaea in groundwater ecosystems.</title>
        <authorList>
            <person name="He C.Y."/>
            <person name="Keren R."/>
            <person name="Whittaker M."/>
            <person name="Farag I.F."/>
            <person name="Doudna J."/>
            <person name="Cate J.H.D."/>
            <person name="Banfield J.F."/>
        </authorList>
    </citation>
    <scope>NUCLEOTIDE SEQUENCE</scope>
    <source>
        <strain evidence="8">NC_groundwater_1818_Pr3_B-0.1um_66_35</strain>
    </source>
</reference>
<keyword evidence="4 6" id="KW-1133">Transmembrane helix</keyword>
<evidence type="ECO:0000256" key="3">
    <source>
        <dbReference type="ARBA" id="ARBA00022692"/>
    </source>
</evidence>
<feature type="domain" description="EamA" evidence="7">
    <location>
        <begin position="23"/>
        <end position="141"/>
    </location>
</feature>
<dbReference type="GO" id="GO:0016020">
    <property type="term" value="C:membrane"/>
    <property type="evidence" value="ECO:0007669"/>
    <property type="project" value="UniProtKB-SubCell"/>
</dbReference>
<dbReference type="AlphaFoldDB" id="A0A933S0W5"/>
<proteinExistence type="inferred from homology"/>
<dbReference type="SUPFAM" id="SSF103481">
    <property type="entry name" value="Multidrug resistance efflux transporter EmrE"/>
    <property type="match status" value="2"/>
</dbReference>
<keyword evidence="5 6" id="KW-0472">Membrane</keyword>
<feature type="transmembrane region" description="Helical" evidence="6">
    <location>
        <begin position="12"/>
        <end position="32"/>
    </location>
</feature>
<name>A0A933S0W5_RHOPL</name>
<evidence type="ECO:0000256" key="1">
    <source>
        <dbReference type="ARBA" id="ARBA00004141"/>
    </source>
</evidence>
<keyword evidence="3 6" id="KW-0812">Transmembrane</keyword>
<feature type="transmembrane region" description="Helical" evidence="6">
    <location>
        <begin position="87"/>
        <end position="117"/>
    </location>
</feature>
<accession>A0A933S0W5</accession>
<protein>
    <submittedName>
        <fullName evidence="8">DMT family transporter</fullName>
    </submittedName>
</protein>
<comment type="similarity">
    <text evidence="2">Belongs to the drug/metabolite transporter (DMT) superfamily. 10 TMS drug/metabolite exporter (DME) (TC 2.A.7.3) family.</text>
</comment>
<dbReference type="EMBL" id="JACRJB010000056">
    <property type="protein sequence ID" value="MBI5131851.1"/>
    <property type="molecule type" value="Genomic_DNA"/>
</dbReference>
<feature type="transmembrane region" description="Helical" evidence="6">
    <location>
        <begin position="237"/>
        <end position="257"/>
    </location>
</feature>
<feature type="domain" description="EamA" evidence="7">
    <location>
        <begin position="151"/>
        <end position="279"/>
    </location>
</feature>
<sequence>MTRQPSKSMAALWMSGWLSLMLIIAVAGRETLRELNVFQVMELRSLIGFAMLYPLVHAAGGFAAMATARPLPHLARNVVHYSAQLGWFFALTLIPIGQVVAIEFTMPIWIVMLAAIFLGERLSVWKLTAVALGLLGVVVIVRPTTGAIDPGQLIALGAALGFAVTITLVKSLTRTETTLTIIFWMLVIQSALGFFPALYVWQWPSTYAWIWIVVIAFCGTFSHYCMARALSYADATVVVPMDFLRVPLSATAGWLIYGERLDIYTVLGAVLILTGNLLNLRAVRPATAARAES</sequence>
<dbReference type="InterPro" id="IPR037185">
    <property type="entry name" value="EmrE-like"/>
</dbReference>
<dbReference type="Proteomes" id="UP000782519">
    <property type="component" value="Unassembled WGS sequence"/>
</dbReference>
<dbReference type="Pfam" id="PF00892">
    <property type="entry name" value="EamA"/>
    <property type="match status" value="2"/>
</dbReference>
<feature type="transmembrane region" description="Helical" evidence="6">
    <location>
        <begin position="263"/>
        <end position="280"/>
    </location>
</feature>
<evidence type="ECO:0000256" key="6">
    <source>
        <dbReference type="SAM" id="Phobius"/>
    </source>
</evidence>
<gene>
    <name evidence="8" type="ORF">HZA66_20620</name>
</gene>
<evidence type="ECO:0000259" key="7">
    <source>
        <dbReference type="Pfam" id="PF00892"/>
    </source>
</evidence>
<dbReference type="InterPro" id="IPR000620">
    <property type="entry name" value="EamA_dom"/>
</dbReference>
<dbReference type="Gene3D" id="1.10.3730.20">
    <property type="match status" value="1"/>
</dbReference>
<dbReference type="PANTHER" id="PTHR22911">
    <property type="entry name" value="ACYL-MALONYL CONDENSING ENZYME-RELATED"/>
    <property type="match status" value="1"/>
</dbReference>
<evidence type="ECO:0000256" key="2">
    <source>
        <dbReference type="ARBA" id="ARBA00009853"/>
    </source>
</evidence>
<organism evidence="8 9">
    <name type="scientific">Rhodopseudomonas palustris</name>
    <dbReference type="NCBI Taxonomy" id="1076"/>
    <lineage>
        <taxon>Bacteria</taxon>
        <taxon>Pseudomonadati</taxon>
        <taxon>Pseudomonadota</taxon>
        <taxon>Alphaproteobacteria</taxon>
        <taxon>Hyphomicrobiales</taxon>
        <taxon>Nitrobacteraceae</taxon>
        <taxon>Rhodopseudomonas</taxon>
    </lineage>
</organism>